<dbReference type="RefSeq" id="WP_214386249.1">
    <property type="nucleotide sequence ID" value="NZ_JAFLWW010000001.1"/>
</dbReference>
<feature type="transmembrane region" description="Helical" evidence="6">
    <location>
        <begin position="109"/>
        <end position="126"/>
    </location>
</feature>
<feature type="transmembrane region" description="Helical" evidence="6">
    <location>
        <begin position="46"/>
        <end position="66"/>
    </location>
</feature>
<feature type="domain" description="EamA" evidence="7">
    <location>
        <begin position="162"/>
        <end position="297"/>
    </location>
</feature>
<dbReference type="InterPro" id="IPR050638">
    <property type="entry name" value="AA-Vitamin_Transporters"/>
</dbReference>
<evidence type="ECO:0000259" key="7">
    <source>
        <dbReference type="Pfam" id="PF00892"/>
    </source>
</evidence>
<dbReference type="Pfam" id="PF00892">
    <property type="entry name" value="EamA"/>
    <property type="match status" value="2"/>
</dbReference>
<feature type="transmembrane region" description="Helical" evidence="6">
    <location>
        <begin position="12"/>
        <end position="31"/>
    </location>
</feature>
<keyword evidence="9" id="KW-1185">Reference proteome</keyword>
<keyword evidence="5 6" id="KW-0472">Membrane</keyword>
<dbReference type="PANTHER" id="PTHR32322:SF2">
    <property type="entry name" value="EAMA DOMAIN-CONTAINING PROTEIN"/>
    <property type="match status" value="1"/>
</dbReference>
<gene>
    <name evidence="8" type="ORF">J1C56_04245</name>
</gene>
<evidence type="ECO:0000313" key="8">
    <source>
        <dbReference type="EMBL" id="MBT1154795.1"/>
    </source>
</evidence>
<comment type="caution">
    <text evidence="8">The sequence shown here is derived from an EMBL/GenBank/DDBJ whole genome shotgun (WGS) entry which is preliminary data.</text>
</comment>
<dbReference type="PANTHER" id="PTHR32322">
    <property type="entry name" value="INNER MEMBRANE TRANSPORTER"/>
    <property type="match status" value="1"/>
</dbReference>
<evidence type="ECO:0000256" key="1">
    <source>
        <dbReference type="ARBA" id="ARBA00004141"/>
    </source>
</evidence>
<accession>A0A9X1A7M8</accession>
<evidence type="ECO:0000256" key="3">
    <source>
        <dbReference type="ARBA" id="ARBA00022692"/>
    </source>
</evidence>
<feature type="transmembrane region" description="Helical" evidence="6">
    <location>
        <begin position="165"/>
        <end position="182"/>
    </location>
</feature>
<reference evidence="8" key="1">
    <citation type="journal article" date="2021" name="Microorganisms">
        <title>Phylogenomic Reconstruction and Metabolic Potential of the Genus Aminobacter.</title>
        <authorList>
            <person name="Artuso I."/>
            <person name="Turrini P."/>
            <person name="Pirolo M."/>
            <person name="Lugli G.A."/>
            <person name="Ventura M."/>
            <person name="Visca P."/>
        </authorList>
    </citation>
    <scope>NUCLEOTIDE SEQUENCE</scope>
    <source>
        <strain evidence="8">LMG 26462</strain>
    </source>
</reference>
<dbReference type="SUPFAM" id="SSF103481">
    <property type="entry name" value="Multidrug resistance efflux transporter EmrE"/>
    <property type="match status" value="2"/>
</dbReference>
<organism evidence="8 9">
    <name type="scientific">Aminobacter anthyllidis</name>
    <dbReference type="NCBI Taxonomy" id="1035067"/>
    <lineage>
        <taxon>Bacteria</taxon>
        <taxon>Pseudomonadati</taxon>
        <taxon>Pseudomonadota</taxon>
        <taxon>Alphaproteobacteria</taxon>
        <taxon>Hyphomicrobiales</taxon>
        <taxon>Phyllobacteriaceae</taxon>
        <taxon>Aminobacter</taxon>
    </lineage>
</organism>
<evidence type="ECO:0000256" key="6">
    <source>
        <dbReference type="SAM" id="Phobius"/>
    </source>
</evidence>
<proteinExistence type="inferred from homology"/>
<name>A0A9X1A7M8_9HYPH</name>
<evidence type="ECO:0000256" key="5">
    <source>
        <dbReference type="ARBA" id="ARBA00023136"/>
    </source>
</evidence>
<feature type="transmembrane region" description="Helical" evidence="6">
    <location>
        <begin position="78"/>
        <end position="97"/>
    </location>
</feature>
<feature type="domain" description="EamA" evidence="7">
    <location>
        <begin position="18"/>
        <end position="149"/>
    </location>
</feature>
<feature type="transmembrane region" description="Helical" evidence="6">
    <location>
        <begin position="135"/>
        <end position="153"/>
    </location>
</feature>
<protein>
    <submittedName>
        <fullName evidence="8">DMT family transporter</fullName>
    </submittedName>
</protein>
<comment type="subcellular location">
    <subcellularLocation>
        <location evidence="1">Membrane</location>
        <topology evidence="1">Multi-pass membrane protein</topology>
    </subcellularLocation>
</comment>
<dbReference type="Proteomes" id="UP001138921">
    <property type="component" value="Unassembled WGS sequence"/>
</dbReference>
<keyword evidence="3 6" id="KW-0812">Transmembrane</keyword>
<sequence>MTATKQQLDRRDSIDTAAVVLMLLLTMSWGMNGVAAKLATSGYNPIFLNVARSGIGCILVFLWCLYRGVPLWSRDGTLWAGIAAGLLFGTEFILVFVSLEYTTVARNSLLVNTMPFWVLIGAHFWLGERMTLQKLLGLLLAFGGVAVVFSDKLSMTGSSTLVGDLLALVAGLLWALTTLVIKGTKLSNAGAEKVLLYQLVVSALMAVPLVSLAGPALRDVSAVATGALLFQAVYVVAFTYILWFWLMRRYPAAGLSSFAFLSPAFSVICGWLVLGEPLTWNIFLALGLIVAGLMIVNRPSRKTVPAAE</sequence>
<evidence type="ECO:0000256" key="4">
    <source>
        <dbReference type="ARBA" id="ARBA00022989"/>
    </source>
</evidence>
<feature type="transmembrane region" description="Helical" evidence="6">
    <location>
        <begin position="223"/>
        <end position="246"/>
    </location>
</feature>
<dbReference type="AlphaFoldDB" id="A0A9X1A7M8"/>
<dbReference type="GO" id="GO:0016020">
    <property type="term" value="C:membrane"/>
    <property type="evidence" value="ECO:0007669"/>
    <property type="project" value="UniProtKB-SubCell"/>
</dbReference>
<reference evidence="8" key="2">
    <citation type="submission" date="2021-03" db="EMBL/GenBank/DDBJ databases">
        <authorList>
            <person name="Artuso I."/>
            <person name="Turrini P."/>
            <person name="Pirolo M."/>
            <person name="Lugli G.A."/>
            <person name="Ventura M."/>
            <person name="Visca P."/>
        </authorList>
    </citation>
    <scope>NUCLEOTIDE SEQUENCE</scope>
    <source>
        <strain evidence="8">LMG 26462</strain>
    </source>
</reference>
<comment type="similarity">
    <text evidence="2">Belongs to the EamA transporter family.</text>
</comment>
<evidence type="ECO:0000313" key="9">
    <source>
        <dbReference type="Proteomes" id="UP001138921"/>
    </source>
</evidence>
<feature type="transmembrane region" description="Helical" evidence="6">
    <location>
        <begin position="280"/>
        <end position="296"/>
    </location>
</feature>
<dbReference type="InterPro" id="IPR037185">
    <property type="entry name" value="EmrE-like"/>
</dbReference>
<dbReference type="InterPro" id="IPR000620">
    <property type="entry name" value="EamA_dom"/>
</dbReference>
<feature type="transmembrane region" description="Helical" evidence="6">
    <location>
        <begin position="253"/>
        <end position="274"/>
    </location>
</feature>
<dbReference type="EMBL" id="JAFLWW010000001">
    <property type="protein sequence ID" value="MBT1154795.1"/>
    <property type="molecule type" value="Genomic_DNA"/>
</dbReference>
<feature type="transmembrane region" description="Helical" evidence="6">
    <location>
        <begin position="194"/>
        <end position="217"/>
    </location>
</feature>
<evidence type="ECO:0000256" key="2">
    <source>
        <dbReference type="ARBA" id="ARBA00007362"/>
    </source>
</evidence>
<keyword evidence="4 6" id="KW-1133">Transmembrane helix</keyword>